<feature type="compositionally biased region" description="Gly residues" evidence="1">
    <location>
        <begin position="376"/>
        <end position="387"/>
    </location>
</feature>
<keyword evidence="3" id="KW-1185">Reference proteome</keyword>
<feature type="compositionally biased region" description="Low complexity" evidence="1">
    <location>
        <begin position="346"/>
        <end position="362"/>
    </location>
</feature>
<name>S0EZC6_CHTCT</name>
<dbReference type="PATRIC" id="fig|1303518.3.peg.1926"/>
<organism evidence="2 3">
    <name type="scientific">Chthonomonas calidirosea (strain DSM 23976 / ICMP 18418 / T49)</name>
    <dbReference type="NCBI Taxonomy" id="1303518"/>
    <lineage>
        <taxon>Bacteria</taxon>
        <taxon>Bacillati</taxon>
        <taxon>Armatimonadota</taxon>
        <taxon>Chthonomonadia</taxon>
        <taxon>Chthonomonadales</taxon>
        <taxon>Chthonomonadaceae</taxon>
        <taxon>Chthonomonas</taxon>
    </lineage>
</organism>
<dbReference type="eggNOG" id="COG5180">
    <property type="taxonomic scope" value="Bacteria"/>
</dbReference>
<proteinExistence type="predicted"/>
<sequence length="387" mass="40124">MQRITKFGISLGLIGILWAGWGQPVYAKKRASQMETSLLGIHLLATYHQVFARYGAPYRVIPAGVMLNVIPAVNNRGEITGGVLAVFGSNETPSSINRPNAGNGMPTAAYPGGGMPGYPGMPGSSPYGPYGPPTGMPGSEGPPIGGPSYGPSMPYGGSSSPYGMPSSPYGSSSPYGVPPGAPGSSSPYGIPGLPGVNQPAQQGNPTFAELGGYKWVYFYPEKELLYMFGFTPSGRVIHILEVGRTGGQPTSRGLRLGDSLKKVYELYGWPDSTEQQGESIALIYNIKHHLQVNVYHNRVIAIFVMLLEQDHFDMSSFFGAAPNNPGGTGRTAGYPGIPGMPPGMPGAPSGYPGFPGAPGRPAGRPPLARPSLPSPAGGGGSMPGGAD</sequence>
<feature type="region of interest" description="Disordered" evidence="1">
    <location>
        <begin position="129"/>
        <end position="197"/>
    </location>
</feature>
<evidence type="ECO:0000313" key="3">
    <source>
        <dbReference type="Proteomes" id="UP000014227"/>
    </source>
</evidence>
<dbReference type="HOGENOM" id="CLU_713091_0_0_0"/>
<accession>S0EZC6</accession>
<dbReference type="InParanoid" id="S0EZC6"/>
<gene>
    <name evidence="2" type="ORF">CCALI_01868</name>
</gene>
<evidence type="ECO:0000256" key="1">
    <source>
        <dbReference type="SAM" id="MobiDB-lite"/>
    </source>
</evidence>
<dbReference type="KEGG" id="ccz:CCALI_01868"/>
<feature type="region of interest" description="Disordered" evidence="1">
    <location>
        <begin position="329"/>
        <end position="387"/>
    </location>
</feature>
<protein>
    <submittedName>
        <fullName evidence="2">Uncharacterized protein</fullName>
    </submittedName>
</protein>
<dbReference type="EMBL" id="HF951689">
    <property type="protein sequence ID" value="CCW35677.1"/>
    <property type="molecule type" value="Genomic_DNA"/>
</dbReference>
<reference evidence="3" key="1">
    <citation type="submission" date="2013-03" db="EMBL/GenBank/DDBJ databases">
        <title>Genome sequence of Chthonomonas calidirosea, the first sequenced genome from the Armatimonadetes phylum (formally candidate division OP10).</title>
        <authorList>
            <person name="Lee K.C.Y."/>
            <person name="Morgan X.C."/>
            <person name="Dunfield P.F."/>
            <person name="Tamas I."/>
            <person name="Houghton K.M."/>
            <person name="Vyssotski M."/>
            <person name="Ryan J.L.J."/>
            <person name="Lagutin K."/>
            <person name="McDonald I.R."/>
            <person name="Stott M.B."/>
        </authorList>
    </citation>
    <scope>NUCLEOTIDE SEQUENCE [LARGE SCALE GENOMIC DNA]</scope>
    <source>
        <strain evidence="3">DSM 23976 / ICMP 18418 / T49</strain>
    </source>
</reference>
<feature type="compositionally biased region" description="Low complexity" evidence="1">
    <location>
        <begin position="149"/>
        <end position="175"/>
    </location>
</feature>
<dbReference type="Proteomes" id="UP000014227">
    <property type="component" value="Chromosome I"/>
</dbReference>
<evidence type="ECO:0000313" key="2">
    <source>
        <dbReference type="EMBL" id="CCW35677.1"/>
    </source>
</evidence>
<dbReference type="OrthoDB" id="1631529at2"/>
<dbReference type="RefSeq" id="WP_016483203.1">
    <property type="nucleotide sequence ID" value="NC_021487.1"/>
</dbReference>
<dbReference type="STRING" id="454171.CP488_02222"/>
<feature type="compositionally biased region" description="Low complexity" evidence="1">
    <location>
        <begin position="182"/>
        <end position="195"/>
    </location>
</feature>
<dbReference type="AlphaFoldDB" id="S0EZC6"/>